<dbReference type="InterPro" id="IPR037459">
    <property type="entry name" value="RhgT-like"/>
</dbReference>
<proteinExistence type="inferred from homology"/>
<dbReference type="EMBL" id="BAAAFI010000008">
    <property type="protein sequence ID" value="GAA0878915.1"/>
    <property type="molecule type" value="Genomic_DNA"/>
</dbReference>
<feature type="domain" description="SGNH hydrolase-type esterase" evidence="3">
    <location>
        <begin position="38"/>
        <end position="215"/>
    </location>
</feature>
<keyword evidence="2" id="KW-0378">Hydrolase</keyword>
<protein>
    <submittedName>
        <fullName evidence="4">Rhamnogalacturonan acetylesterase</fullName>
    </submittedName>
</protein>
<comment type="similarity">
    <text evidence="1">Belongs to the 'GDSL' lipolytic enzyme family.</text>
</comment>
<dbReference type="Proteomes" id="UP001500469">
    <property type="component" value="Unassembled WGS sequence"/>
</dbReference>
<dbReference type="PANTHER" id="PTHR43695">
    <property type="entry name" value="PUTATIVE (AFU_ORTHOLOGUE AFUA_2G17250)-RELATED"/>
    <property type="match status" value="1"/>
</dbReference>
<dbReference type="SUPFAM" id="SSF52266">
    <property type="entry name" value="SGNH hydrolase"/>
    <property type="match status" value="1"/>
</dbReference>
<accession>A0ABN1N046</accession>
<evidence type="ECO:0000313" key="5">
    <source>
        <dbReference type="Proteomes" id="UP001500469"/>
    </source>
</evidence>
<dbReference type="Pfam" id="PF13472">
    <property type="entry name" value="Lipase_GDSL_2"/>
    <property type="match status" value="1"/>
</dbReference>
<organism evidence="4 5">
    <name type="scientific">Algoriphagus jejuensis</name>
    <dbReference type="NCBI Taxonomy" id="419934"/>
    <lineage>
        <taxon>Bacteria</taxon>
        <taxon>Pseudomonadati</taxon>
        <taxon>Bacteroidota</taxon>
        <taxon>Cytophagia</taxon>
        <taxon>Cytophagales</taxon>
        <taxon>Cyclobacteriaceae</taxon>
        <taxon>Algoriphagus</taxon>
    </lineage>
</organism>
<comment type="caution">
    <text evidence="4">The sequence shown here is derived from an EMBL/GenBank/DDBJ whole genome shotgun (WGS) entry which is preliminary data.</text>
</comment>
<dbReference type="InterPro" id="IPR013830">
    <property type="entry name" value="SGNH_hydro"/>
</dbReference>
<name>A0ABN1N046_9BACT</name>
<evidence type="ECO:0000313" key="4">
    <source>
        <dbReference type="EMBL" id="GAA0878915.1"/>
    </source>
</evidence>
<evidence type="ECO:0000256" key="1">
    <source>
        <dbReference type="ARBA" id="ARBA00008668"/>
    </source>
</evidence>
<dbReference type="CDD" id="cd01821">
    <property type="entry name" value="Rhamnogalacturan_acetylesterase_like"/>
    <property type="match status" value="1"/>
</dbReference>
<evidence type="ECO:0000259" key="3">
    <source>
        <dbReference type="Pfam" id="PF13472"/>
    </source>
</evidence>
<dbReference type="PANTHER" id="PTHR43695:SF1">
    <property type="entry name" value="RHAMNOGALACTURONAN ACETYLESTERASE"/>
    <property type="match status" value="1"/>
</dbReference>
<reference evidence="4 5" key="1">
    <citation type="journal article" date="2019" name="Int. J. Syst. Evol. Microbiol.">
        <title>The Global Catalogue of Microorganisms (GCM) 10K type strain sequencing project: providing services to taxonomists for standard genome sequencing and annotation.</title>
        <authorList>
            <consortium name="The Broad Institute Genomics Platform"/>
            <consortium name="The Broad Institute Genome Sequencing Center for Infectious Disease"/>
            <person name="Wu L."/>
            <person name="Ma J."/>
        </authorList>
    </citation>
    <scope>NUCLEOTIDE SEQUENCE [LARGE SCALE GENOMIC DNA]</scope>
    <source>
        <strain evidence="4 5">JCM 16112</strain>
    </source>
</reference>
<dbReference type="Gene3D" id="3.40.50.1110">
    <property type="entry name" value="SGNH hydrolase"/>
    <property type="match status" value="1"/>
</dbReference>
<evidence type="ECO:0000256" key="2">
    <source>
        <dbReference type="ARBA" id="ARBA00022801"/>
    </source>
</evidence>
<dbReference type="InterPro" id="IPR036514">
    <property type="entry name" value="SGNH_hydro_sf"/>
</dbReference>
<gene>
    <name evidence="4" type="primary">rhgT_1</name>
    <name evidence="4" type="ORF">GCM10009119_18830</name>
</gene>
<sequence length="267" mass="30588">MAMKITLKNLLTFAALLLLLAGLMSFAFTQKVTKIYLIGDSTMMDYDKYREDYLTSMYPLSGWGQYFQELFDAETIASLGALIKSDSVLVDNRAIGGRSTRSFFEEGRWAKVYQDLQPGDLVMIQFGHNDATLERPLRYVTPEAYKEFIRLYVTQTREKGAIPIVITPVSRNEPWKDGKLGNLHGDYYTAAVEVSKELEVRMIDLTMRSMAFFEEKGEEYVTQNYFMNMEPGQYPNYPDGKTDNTHFVTEGAKEVAKLVLEGMRELE</sequence>
<keyword evidence="5" id="KW-1185">Reference proteome</keyword>